<feature type="region of interest" description="Disordered" evidence="1">
    <location>
        <begin position="539"/>
        <end position="559"/>
    </location>
</feature>
<feature type="region of interest" description="Disordered" evidence="1">
    <location>
        <begin position="1830"/>
        <end position="1852"/>
    </location>
</feature>
<evidence type="ECO:0000256" key="1">
    <source>
        <dbReference type="SAM" id="MobiDB-lite"/>
    </source>
</evidence>
<dbReference type="SMART" id="SM00015">
    <property type="entry name" value="IQ"/>
    <property type="match status" value="4"/>
</dbReference>
<dbReference type="Pfam" id="PF00612">
    <property type="entry name" value="IQ"/>
    <property type="match status" value="2"/>
</dbReference>
<dbReference type="Proteomes" id="UP000435112">
    <property type="component" value="Unassembled WGS sequence"/>
</dbReference>
<dbReference type="Proteomes" id="UP000429607">
    <property type="component" value="Unassembled WGS sequence"/>
</dbReference>
<evidence type="ECO:0000313" key="5">
    <source>
        <dbReference type="Proteomes" id="UP000429607"/>
    </source>
</evidence>
<feature type="region of interest" description="Disordered" evidence="1">
    <location>
        <begin position="1787"/>
        <end position="1816"/>
    </location>
</feature>
<keyword evidence="6" id="KW-1185">Reference proteome</keyword>
<feature type="region of interest" description="Disordered" evidence="1">
    <location>
        <begin position="1"/>
        <end position="60"/>
    </location>
</feature>
<comment type="caution">
    <text evidence="3">The sequence shown here is derived from an EMBL/GenBank/DDBJ whole genome shotgun (WGS) entry which is preliminary data.</text>
</comment>
<evidence type="ECO:0000313" key="3">
    <source>
        <dbReference type="EMBL" id="KAE9049456.1"/>
    </source>
</evidence>
<proteinExistence type="predicted"/>
<feature type="compositionally biased region" description="Acidic residues" evidence="1">
    <location>
        <begin position="1831"/>
        <end position="1844"/>
    </location>
</feature>
<evidence type="ECO:0008006" key="8">
    <source>
        <dbReference type="Google" id="ProtNLM"/>
    </source>
</evidence>
<evidence type="ECO:0000313" key="7">
    <source>
        <dbReference type="Proteomes" id="UP000435112"/>
    </source>
</evidence>
<dbReference type="EMBL" id="QXFV01000122">
    <property type="protein sequence ID" value="KAE9049456.1"/>
    <property type="molecule type" value="Genomic_DNA"/>
</dbReference>
<sequence>MDRTPPPANGSNIKPKVSISAVASPSRRPAPVSPSAKFPPIKKVKKTSSPTKAKTNTKGLSLPRVSSVTFAGASGPQELDSGEELEVLKCVLVREGYLQRLGRASTAGHISGAHLGETVDVLDLLRLATLETVEAVVAWRSYKRPGATASAEPEQFKWNGVNYLLKLASDLEFLDKHTGLTEWLGFTLQRNPFILPLNLDCRAKLMADQQHTAERIGAADSNRFLQVGGKRSPSVRESLRNLNGDTENAAALADRKRAKTPYETRVVNDEELVPNTPSKVGALRPKSRVLPRAGKTKYSSVLPSQIGEVDMARLHEAEVVVLQEEAAFGRYARDIHGRVVPEDEAQRRFRMVELSGNAYNIPPTLSSSYTAEDPEGDVLRLGDPSQSDVPGKLHAKKRSGMLGPISKPEWRSFDRPPPPRRRARGAQLEEALAAERRANAQLGVVLDSLREEMERKAMDVAYFESCVELQVYSEELRTFTVQAQRELAALRRAFEEKKFMYESKVVNIHKKEELLNTFKAQHKAVKDASHAKRIESGKEQVTKVASLNQEQQRREDHERASSRAVAAVEQHEHDQATPLVQHFCATQVQKLVRGMLAREIYAHMKIEFVVASTFIQAGVRGYLVRRRVAKMYWNNAASVHLQRAARGWLARRLAHAKRRRRIQEKSAERIQKVVRGRFGRVRMSKVRELVSWRLQLALAARSVNAVALHELAAACQEMVALPSLMKTGIKSPSGDKPPLPALVLGLVRLLMVFTSDADDEWDVPSTRWREAARFLRCGVGVTRRMQKVADAAAGAARALMASSGGFAAAGVAASTPYLREPRLGLALLDAFTGDRDFRVETFERIPRGWQAAVAIFKWTVAFAAIARLQHLLEPSRTSSDPFLVVSRTLSRREAQHEVTERRDADHSDEELARRFVPAELVQAQGYPFHRPRPLLLVVAHDVPQKARTAILEKLQAALPGLFLTITRPPALKRRSLDVEDNVQAFDFNAIRDAVSLGYSVILEGDVGLRDVTQRAFLSCFATVKSGIHPLPMCVLLRGTITNRSDLFGPKEGADMLEEAYQEEVKRRMVDADVKLALDRTTRLRLELAEDAVAHEMVEQATSGFGDAPSPALVVVMEAVIVLLTPGKVYEGPSQSEIATSSVSWRLSRRLLAQPAFLRAKLQQVDITNIPPVNLVALVRYLRHQLWPNAAAARSQVASSRLLFALATWVESAIRTARMIAADGTGFLAPEITRYEPVPGLFERVVVFDNCPVDYAQDGAGEDSAVMQLLDAVLADVRVYRTAHLLVSSSVNVSSQTQKKKKSIDQEERCVVSLFHECRRVFASVYSPSSGQRWFTVISEDDMDKLLTPTAMPLGGEAKADKLPPQSRNEMYARLARLCLLQRRRLEDTPESIELPSPYELVVRPHAVQLYRRVLLLGGYLATVTIAELARGHVQVDAFVHGSNSQNALAQAVALTLAVELENVLGRLSATRARKMFVPSPRIPFLLLDRLHLYCVTRTAMMEAEFQPRAASALRLSVRTSESAPGRVLLRRVVQVPGNHHGAALGERWVFTLTERHEDGEFQAVFYAPGSSDHHVVRLSGCAAQELLHLSRHSPPSQLQRILLRSFCLAKSIAKEPEEFDSNDEEPAEDNADVISRYRLRRHIIARFPCVLRVMENPHQRITKKQIVRAYVQAELCDPEPKDEDNIANQSTGRSAGGDALRYRVWLPESCVQQTLLLQASEIEASLPMELSWQHALLADRRRISRDLVCRYFKWDPNGGGGDNGCVVAHLPCGSFWATEVAQQLSAGTYDGGRTRPTSGEEELHQSRSNAGLKMREEEVSVVSCTYLLDDRETESDDEEDDEDQEKNTKGGKRHRKLYSYDTEELVHGGSYRANGLYVVVRVAMRAEVLRDLKPALSSPTDRVRERDSFSIKFHVYHPASSGSAIAEIHGHRDLREVVGPDQASLIASTSIDSLMRHIILTRLYAQVDRGSIATKTHLKVTFLRDRLYAKQKVTPVSKTFERDANVNAAKLIDESRRHGLAGARGVKVLTTSKVLAGCGRTLLTVFDVASSHRRGPGDCSVMLRVDAYVCATSARLSLLLEGSDLVHIVGHEDKELVLPIIHKDANSEEIQEREQTRSRRLALMVLEYLHVEQRSDGRGDRLVLSDYSCSLVDTTSSDGKSKRLFKTVRAVGHDQVLLSAYLDGGADLDGAPLSLRLELYDPASSSRCSLKLSQSTLSVVLGLPAPLELNQVLVESSGVERVNLMAHICSFLHINKVSAISDGLVDRPASFAMTLELDEQRALQCMRQHIAQLDTNDGRTLCSWYGVTTDKSGNFFSVHLRLVSNTPDAQSTLICSVFAPTELLVDTSSFKWSDVPADVVALAPATSPVSQQDSSGYTTFFAKVCERLHIDIQHDAQVDDEAITTNNEAIGSEEPLKRIALNF</sequence>
<dbReference type="EMBL" id="QXFT01000121">
    <property type="protein sequence ID" value="KAE9354225.1"/>
    <property type="molecule type" value="Genomic_DNA"/>
</dbReference>
<evidence type="ECO:0000313" key="2">
    <source>
        <dbReference type="EMBL" id="KAE9043520.1"/>
    </source>
</evidence>
<feature type="compositionally biased region" description="Polar residues" evidence="1">
    <location>
        <begin position="47"/>
        <end position="60"/>
    </location>
</feature>
<dbReference type="Gene3D" id="1.20.5.190">
    <property type="match status" value="1"/>
</dbReference>
<protein>
    <recommendedName>
        <fullName evidence="8">Calmodulin</fullName>
    </recommendedName>
</protein>
<dbReference type="PROSITE" id="PS50096">
    <property type="entry name" value="IQ"/>
    <property type="match status" value="4"/>
</dbReference>
<accession>A0A6A3NV92</accession>
<dbReference type="InterPro" id="IPR000048">
    <property type="entry name" value="IQ_motif_EF-hand-BS"/>
</dbReference>
<evidence type="ECO:0000313" key="4">
    <source>
        <dbReference type="EMBL" id="KAE9354225.1"/>
    </source>
</evidence>
<feature type="compositionally biased region" description="Low complexity" evidence="1">
    <location>
        <begin position="20"/>
        <end position="36"/>
    </location>
</feature>
<dbReference type="OrthoDB" id="66612at2759"/>
<name>A0A6A3NV92_9STRA</name>
<organism evidence="3 5">
    <name type="scientific">Phytophthora rubi</name>
    <dbReference type="NCBI Taxonomy" id="129364"/>
    <lineage>
        <taxon>Eukaryota</taxon>
        <taxon>Sar</taxon>
        <taxon>Stramenopiles</taxon>
        <taxon>Oomycota</taxon>
        <taxon>Peronosporomycetes</taxon>
        <taxon>Peronosporales</taxon>
        <taxon>Peronosporaceae</taxon>
        <taxon>Phytophthora</taxon>
    </lineage>
</organism>
<evidence type="ECO:0000313" key="6">
    <source>
        <dbReference type="Proteomes" id="UP000434957"/>
    </source>
</evidence>
<gene>
    <name evidence="3" type="ORF">PR001_g3297</name>
    <name evidence="2" type="ORF">PR002_g3292</name>
    <name evidence="4" type="ORF">PR003_g3461</name>
</gene>
<feature type="region of interest" description="Disordered" evidence="1">
    <location>
        <begin position="381"/>
        <end position="426"/>
    </location>
</feature>
<dbReference type="EMBL" id="QXFU01000120">
    <property type="protein sequence ID" value="KAE9043520.1"/>
    <property type="molecule type" value="Genomic_DNA"/>
</dbReference>
<dbReference type="Proteomes" id="UP000434957">
    <property type="component" value="Unassembled WGS sequence"/>
</dbReference>
<reference evidence="5 7" key="1">
    <citation type="submission" date="2018-09" db="EMBL/GenBank/DDBJ databases">
        <title>Genomic investigation of the strawberry pathogen Phytophthora fragariae indicates pathogenicity is determined by transcriptional variation in three key races.</title>
        <authorList>
            <person name="Adams T.M."/>
            <person name="Armitage A.D."/>
            <person name="Sobczyk M.K."/>
            <person name="Bates H.J."/>
            <person name="Dunwell J.M."/>
            <person name="Nellist C.F."/>
            <person name="Harrison R.J."/>
        </authorList>
    </citation>
    <scope>NUCLEOTIDE SEQUENCE [LARGE SCALE GENOMIC DNA]</scope>
    <source>
        <strain evidence="3 5">SCRP249</strain>
        <strain evidence="2 7">SCRP324</strain>
        <strain evidence="4 6">SCRP333</strain>
    </source>
</reference>